<organism evidence="2 3">
    <name type="scientific">Pseudomonas panipatensis</name>
    <dbReference type="NCBI Taxonomy" id="428992"/>
    <lineage>
        <taxon>Bacteria</taxon>
        <taxon>Pseudomonadati</taxon>
        <taxon>Pseudomonadota</taxon>
        <taxon>Gammaproteobacteria</taxon>
        <taxon>Pseudomonadales</taxon>
        <taxon>Pseudomonadaceae</taxon>
        <taxon>Pseudomonas</taxon>
    </lineage>
</organism>
<dbReference type="AlphaFoldDB" id="A0A1G8LE33"/>
<gene>
    <name evidence="2" type="ORF">SAMN05216272_111102</name>
</gene>
<dbReference type="Pfam" id="PF18352">
    <property type="entry name" value="Gp138_N"/>
    <property type="match status" value="1"/>
</dbReference>
<dbReference type="OrthoDB" id="1903830at2"/>
<evidence type="ECO:0000313" key="3">
    <source>
        <dbReference type="Proteomes" id="UP000199636"/>
    </source>
</evidence>
<dbReference type="InterPro" id="IPR037026">
    <property type="entry name" value="Vgr_OB-fold_dom_sf"/>
</dbReference>
<evidence type="ECO:0000259" key="1">
    <source>
        <dbReference type="Pfam" id="PF18352"/>
    </source>
</evidence>
<dbReference type="EMBL" id="FNDS01000011">
    <property type="protein sequence ID" value="SDI53982.1"/>
    <property type="molecule type" value="Genomic_DNA"/>
</dbReference>
<keyword evidence="3" id="KW-1185">Reference proteome</keyword>
<dbReference type="InterPro" id="IPR041599">
    <property type="entry name" value="Gp138_N"/>
</dbReference>
<accession>A0A1G8LE33</accession>
<dbReference type="Gene3D" id="2.40.50.230">
    <property type="entry name" value="Gp5 N-terminal domain"/>
    <property type="match status" value="1"/>
</dbReference>
<protein>
    <recommendedName>
        <fullName evidence="1">Phage protein Gp138 N-terminal domain-containing protein</fullName>
    </recommendedName>
</protein>
<dbReference type="Proteomes" id="UP000199636">
    <property type="component" value="Unassembled WGS sequence"/>
</dbReference>
<evidence type="ECO:0000313" key="2">
    <source>
        <dbReference type="EMBL" id="SDI53982.1"/>
    </source>
</evidence>
<dbReference type="InterPro" id="IPR044033">
    <property type="entry name" value="GpV-like_apex"/>
</dbReference>
<proteinExistence type="predicted"/>
<name>A0A1G8LE33_9PSED</name>
<sequence length="212" mass="21772">MLDPIEWVSIAFGGLQSKLWTALPGIIQSFDPVAMTCVVQPAIQALVRDEAGNLSPVNLPLLLDCPVQFPAGGGCTLTFPVKANDECLVVFASRCIDSWWQSGGIQAQAELRMHDLSDGFALLGFRSKPRVIGAVSTSAAQLRSDDGATFVSVAPGGAVAITAPAGLTINADVTVNGKVTTTGDVKAGTISLQTHKHTGVTTGSGTSGGPTP</sequence>
<dbReference type="STRING" id="428992.SAMN05216272_111102"/>
<reference evidence="3" key="1">
    <citation type="submission" date="2016-10" db="EMBL/GenBank/DDBJ databases">
        <authorList>
            <person name="Varghese N."/>
            <person name="Submissions S."/>
        </authorList>
    </citation>
    <scope>NUCLEOTIDE SEQUENCE [LARGE SCALE GENOMIC DNA]</scope>
    <source>
        <strain evidence="3">CCM 7469</strain>
    </source>
</reference>
<dbReference type="Pfam" id="PF18946">
    <property type="entry name" value="Apex"/>
    <property type="match status" value="1"/>
</dbReference>
<feature type="domain" description="Phage protein Gp138 N-terminal" evidence="1">
    <location>
        <begin position="23"/>
        <end position="124"/>
    </location>
</feature>